<name>A0A9P0A297_BEMTA</name>
<evidence type="ECO:0000313" key="2">
    <source>
        <dbReference type="Proteomes" id="UP001152759"/>
    </source>
</evidence>
<accession>A0A9P0A297</accession>
<protein>
    <submittedName>
        <fullName evidence="1">Uncharacterized protein</fullName>
    </submittedName>
</protein>
<gene>
    <name evidence="1" type="ORF">BEMITA_LOCUS4095</name>
</gene>
<keyword evidence="2" id="KW-1185">Reference proteome</keyword>
<dbReference type="AlphaFoldDB" id="A0A9P0A297"/>
<proteinExistence type="predicted"/>
<organism evidence="1 2">
    <name type="scientific">Bemisia tabaci</name>
    <name type="common">Sweetpotato whitefly</name>
    <name type="synonym">Aleurodes tabaci</name>
    <dbReference type="NCBI Taxonomy" id="7038"/>
    <lineage>
        <taxon>Eukaryota</taxon>
        <taxon>Metazoa</taxon>
        <taxon>Ecdysozoa</taxon>
        <taxon>Arthropoda</taxon>
        <taxon>Hexapoda</taxon>
        <taxon>Insecta</taxon>
        <taxon>Pterygota</taxon>
        <taxon>Neoptera</taxon>
        <taxon>Paraneoptera</taxon>
        <taxon>Hemiptera</taxon>
        <taxon>Sternorrhyncha</taxon>
        <taxon>Aleyrodoidea</taxon>
        <taxon>Aleyrodidae</taxon>
        <taxon>Aleyrodinae</taxon>
        <taxon>Bemisia</taxon>
    </lineage>
</organism>
<reference evidence="1" key="1">
    <citation type="submission" date="2021-12" db="EMBL/GenBank/DDBJ databases">
        <authorList>
            <person name="King R."/>
        </authorList>
    </citation>
    <scope>NUCLEOTIDE SEQUENCE</scope>
</reference>
<dbReference type="EMBL" id="OU963863">
    <property type="protein sequence ID" value="CAH0384802.1"/>
    <property type="molecule type" value="Genomic_DNA"/>
</dbReference>
<sequence>MTVSPRFLANNAKKDLPDQWSNTKKLANSIKIAISPLVQREANTIKKRIVLFDIRQVLYKDFFKNYEFFK</sequence>
<evidence type="ECO:0000313" key="1">
    <source>
        <dbReference type="EMBL" id="CAH0384802.1"/>
    </source>
</evidence>
<dbReference type="Proteomes" id="UP001152759">
    <property type="component" value="Chromosome 2"/>
</dbReference>